<protein>
    <submittedName>
        <fullName evidence="1">CPXCG motif-containing cysteine-rich protein</fullName>
    </submittedName>
</protein>
<sequence>MYLIEEKSITCPYCNEKIGVTIDLSDMNQSYIEDCQVCCRPISFVISEGVNEALIVNVYREDDTYN</sequence>
<organism evidence="1 2">
    <name type="scientific">Vibrio amylolyticus</name>
    <dbReference type="NCBI Taxonomy" id="2847292"/>
    <lineage>
        <taxon>Bacteria</taxon>
        <taxon>Pseudomonadati</taxon>
        <taxon>Pseudomonadota</taxon>
        <taxon>Gammaproteobacteria</taxon>
        <taxon>Vibrionales</taxon>
        <taxon>Vibrionaceae</taxon>
        <taxon>Vibrio</taxon>
    </lineage>
</organism>
<name>A0A9X1XF08_9VIBR</name>
<dbReference type="AlphaFoldDB" id="A0A9X1XF08"/>
<dbReference type="InterPro" id="IPR017143">
    <property type="entry name" value="UCP037225"/>
</dbReference>
<reference evidence="1" key="1">
    <citation type="submission" date="2021-11" db="EMBL/GenBank/DDBJ databases">
        <title>Vibrio ZSDE26 sp. nov. and Vibrio ZSDZ34 sp. nov., isolated from coastal seawater in Qingdao.</title>
        <authorList>
            <person name="Zhang P."/>
        </authorList>
    </citation>
    <scope>NUCLEOTIDE SEQUENCE</scope>
    <source>
        <strain evidence="1">ZSDE26</strain>
    </source>
</reference>
<accession>A0A9X1XF08</accession>
<keyword evidence="2" id="KW-1185">Reference proteome</keyword>
<dbReference type="Pfam" id="PF14255">
    <property type="entry name" value="Zn_ribbon_21"/>
    <property type="match status" value="1"/>
</dbReference>
<evidence type="ECO:0000313" key="1">
    <source>
        <dbReference type="EMBL" id="MCK6261689.1"/>
    </source>
</evidence>
<dbReference type="EMBL" id="JAJHVV010000001">
    <property type="protein sequence ID" value="MCK6261689.1"/>
    <property type="molecule type" value="Genomic_DNA"/>
</dbReference>
<gene>
    <name evidence="1" type="ORF">KP803_00210</name>
</gene>
<evidence type="ECO:0000313" key="2">
    <source>
        <dbReference type="Proteomes" id="UP001139559"/>
    </source>
</evidence>
<dbReference type="PIRSF" id="PIRSF037225">
    <property type="entry name" value="UCP037225"/>
    <property type="match status" value="1"/>
</dbReference>
<comment type="caution">
    <text evidence="1">The sequence shown here is derived from an EMBL/GenBank/DDBJ whole genome shotgun (WGS) entry which is preliminary data.</text>
</comment>
<dbReference type="RefSeq" id="WP_282437119.1">
    <property type="nucleotide sequence ID" value="NZ_JAJHVV010000001.1"/>
</dbReference>
<proteinExistence type="predicted"/>
<dbReference type="InterPro" id="IPR025990">
    <property type="entry name" value="zinc_ribbon_bacterial"/>
</dbReference>
<dbReference type="Proteomes" id="UP001139559">
    <property type="component" value="Unassembled WGS sequence"/>
</dbReference>